<dbReference type="AlphaFoldDB" id="G5ED54"/>
<organism evidence="3">
    <name type="scientific">Caenorhabditis elegans</name>
    <dbReference type="NCBI Taxonomy" id="6239"/>
    <lineage>
        <taxon>Eukaryota</taxon>
        <taxon>Metazoa</taxon>
        <taxon>Ecdysozoa</taxon>
        <taxon>Nematoda</taxon>
        <taxon>Chromadorea</taxon>
        <taxon>Rhabditida</taxon>
        <taxon>Rhabditina</taxon>
        <taxon>Rhabditomorpha</taxon>
        <taxon>Rhabditoidea</taxon>
        <taxon>Rhabditidae</taxon>
        <taxon>Peloderinae</taxon>
        <taxon>Caenorhabditis</taxon>
    </lineage>
</organism>
<name>G5ED54_CAEEL</name>
<dbReference type="EMBL" id="Z35400">
    <property type="protein sequence ID" value="CAA84584.1"/>
    <property type="molecule type" value="Genomic_DNA"/>
</dbReference>
<dbReference type="GO" id="GO:0003677">
    <property type="term" value="F:DNA binding"/>
    <property type="evidence" value="ECO:0007669"/>
    <property type="project" value="UniProtKB-KW"/>
</dbReference>
<dbReference type="PANTHER" id="PTHR19303">
    <property type="entry name" value="TRANSPOSON"/>
    <property type="match status" value="1"/>
</dbReference>
<proteinExistence type="predicted"/>
<evidence type="ECO:0000259" key="2">
    <source>
        <dbReference type="SMART" id="SM00674"/>
    </source>
</evidence>
<dbReference type="InterPro" id="IPR007350">
    <property type="entry name" value="Transposase_Tc5_C"/>
</dbReference>
<dbReference type="SMART" id="SM00674">
    <property type="entry name" value="CENPB"/>
    <property type="match status" value="1"/>
</dbReference>
<dbReference type="InterPro" id="IPR006600">
    <property type="entry name" value="HTH_CenpB_DNA-bd_dom"/>
</dbReference>
<dbReference type="EMBL" id="U12433">
    <property type="protein sequence ID" value="AAA20582.1"/>
    <property type="molecule type" value="Genomic_DNA"/>
</dbReference>
<dbReference type="InterPro" id="IPR004875">
    <property type="entry name" value="DDE_SF_endonuclease_dom"/>
</dbReference>
<evidence type="ECO:0000313" key="3">
    <source>
        <dbReference type="EMBL" id="AAA20582.1"/>
    </source>
</evidence>
<dbReference type="PIR" id="S46954">
    <property type="entry name" value="S46954"/>
</dbReference>
<reference evidence="3" key="1">
    <citation type="journal article" date="1994" name="Genetics">
        <title>The Tc5 family of transposable elements in Caenorhabditis elegans.</title>
        <authorList>
            <person name="Collins J.J."/>
            <person name="Anderson P."/>
        </authorList>
    </citation>
    <scope>NUCLEOTIDE SEQUENCE</scope>
    <source>
        <strain evidence="3">Mut-2 mutator strain</strain>
    </source>
</reference>
<feature type="domain" description="HTH CENPB-type" evidence="2">
    <location>
        <begin position="148"/>
        <end position="214"/>
    </location>
</feature>
<dbReference type="PANTHER" id="PTHR19303:SF73">
    <property type="entry name" value="PROTEIN PDC2"/>
    <property type="match status" value="1"/>
</dbReference>
<evidence type="ECO:0000313" key="4">
    <source>
        <dbReference type="EMBL" id="CAA84584.1"/>
    </source>
</evidence>
<evidence type="ECO:0000256" key="1">
    <source>
        <dbReference type="ARBA" id="ARBA00023125"/>
    </source>
</evidence>
<sequence length="532" mass="60503">MPFRPQVIIGELMKTFGTNTNALPMSREETKTVEKFTRILKDAETDDLLIQSDDEEEVFGGIVDEEDWKPDDDDPSACVVPDKVNFSSGAAIDVAMVHSAVEFMTDVRTKKLRSFASMQRRYRFIKTQHDMQKLRVFAKNNEIQCSRVSQFSTLSGLLRTKVFEAIDDRISIDKFTLRRLAVQLNDEHVHIEGFQASDGWLKKWKKTNGLVSRHVTTFITRANYVNKELTEQAAKKFVEEVKAELATLDPDVVYNCDQSGFTKEQYCKRTLAPKGVKRVERLVQSKDALTHSYTILPMLSASGKLAPMLYVVLQEKGGKFPKKGHFSPDNLIIRANTSHIMNKQLMVDWVESAVCDPSMPTEVVLLLDAWPAWKNEGDVQAAALSGNTVHVRSIPPGATSFIQPCDLYFFCPLKNFVKKVNAYIIYSGITFKTSERDNLLRVISAVYRVFRAPIFQSCWKYGWIQGGYIDDQHVKVETPSKFCFKVSGYCSQKKTRDTMCQDTAFLLCPYCKKVLCFNHWVGCGFPAHKCKC</sequence>
<protein>
    <submittedName>
        <fullName evidence="3">Putative transposase</fullName>
    </submittedName>
</protein>
<dbReference type="SMR" id="G5ED54"/>
<accession>G5ED54</accession>
<reference evidence="4" key="3">
    <citation type="submission" date="1994-07" db="EMBL/GenBank/DDBJ databases">
        <title>The Caenorhabditis elegans transposon Tc5 encodes a protein similar to the Tc4v-encoded protein.</title>
        <authorList>
            <person name="Olsen P."/>
            <person name="Andrews S."/>
            <person name="Collins J."/>
        </authorList>
    </citation>
    <scope>NUCLEOTIDE SEQUENCE</scope>
    <source>
        <strain evidence="4">Mut-2 mutator strain</strain>
    </source>
</reference>
<dbReference type="Pfam" id="PF04236">
    <property type="entry name" value="Transp_Tc5_C"/>
    <property type="match status" value="1"/>
</dbReference>
<reference evidence="3" key="2">
    <citation type="submission" date="1994-07" db="EMBL/GenBank/DDBJ databases">
        <title>The Caenorhabditis elegans transposon Tc5 encodes a protein similar to the Tc4v-encoded protein.</title>
        <authorList>
            <person name="Olsen P."/>
            <person name="Andrews S."/>
            <person name="Collins J.J."/>
        </authorList>
    </citation>
    <scope>NUCLEOTIDE SEQUENCE</scope>
    <source>
        <strain evidence="3">Mut-2 mutator strain</strain>
    </source>
</reference>
<dbReference type="Pfam" id="PF03184">
    <property type="entry name" value="DDE_1"/>
    <property type="match status" value="1"/>
</dbReference>
<keyword evidence="1" id="KW-0238">DNA-binding</keyword>
<dbReference type="InterPro" id="IPR050863">
    <property type="entry name" value="CenT-Element_Derived"/>
</dbReference>